<reference evidence="1 2" key="1">
    <citation type="journal article" date="2013" name="Genome Biol. Evol.">
        <title>Genomes of Stigonematalean cyanobacteria (subsection V) and the evolution of oxygenic photosynthesis from prokaryotes to plastids.</title>
        <authorList>
            <person name="Dagan T."/>
            <person name="Roettger M."/>
            <person name="Stucken K."/>
            <person name="Landan G."/>
            <person name="Koch R."/>
            <person name="Major P."/>
            <person name="Gould S.B."/>
            <person name="Goremykin V.V."/>
            <person name="Rippka R."/>
            <person name="Tandeau de Marsac N."/>
            <person name="Gugger M."/>
            <person name="Lockhart P.J."/>
            <person name="Allen J.F."/>
            <person name="Brune I."/>
            <person name="Maus I."/>
            <person name="Puhler A."/>
            <person name="Martin W.F."/>
        </authorList>
    </citation>
    <scope>NUCLEOTIDE SEQUENCE [LARGE SCALE GENOMIC DNA]</scope>
    <source>
        <strain evidence="1 2">PCC 7110</strain>
    </source>
</reference>
<keyword evidence="2" id="KW-1185">Reference proteome</keyword>
<dbReference type="AlphaFoldDB" id="A0A139XBX7"/>
<organism evidence="1 2">
    <name type="scientific">Scytonema hofmannii PCC 7110</name>
    <dbReference type="NCBI Taxonomy" id="128403"/>
    <lineage>
        <taxon>Bacteria</taxon>
        <taxon>Bacillati</taxon>
        <taxon>Cyanobacteriota</taxon>
        <taxon>Cyanophyceae</taxon>
        <taxon>Nostocales</taxon>
        <taxon>Scytonemataceae</taxon>
        <taxon>Scytonema</taxon>
    </lineage>
</organism>
<dbReference type="STRING" id="128403.WA1_19645"/>
<evidence type="ECO:0000313" key="1">
    <source>
        <dbReference type="EMBL" id="KYC42200.1"/>
    </source>
</evidence>
<accession>A0A139XBX7</accession>
<sequence>MGSGEWDKEDKEALLITNPYPLPPTHYPLLPTPHSLIPTPQPKMMLKVLKGKKGNCQNFAIVMLEVASVMRER</sequence>
<comment type="caution">
    <text evidence="1">The sequence shown here is derived from an EMBL/GenBank/DDBJ whole genome shotgun (WGS) entry which is preliminary data.</text>
</comment>
<dbReference type="EMBL" id="ANNX02000020">
    <property type="protein sequence ID" value="KYC42200.1"/>
    <property type="molecule type" value="Genomic_DNA"/>
</dbReference>
<gene>
    <name evidence="1" type="ORF">WA1_19645</name>
</gene>
<dbReference type="Proteomes" id="UP000076925">
    <property type="component" value="Unassembled WGS sequence"/>
</dbReference>
<name>A0A139XBX7_9CYAN</name>
<evidence type="ECO:0000313" key="2">
    <source>
        <dbReference type="Proteomes" id="UP000076925"/>
    </source>
</evidence>
<protein>
    <submittedName>
        <fullName evidence="1">Uncharacterized protein</fullName>
    </submittedName>
</protein>
<proteinExistence type="predicted"/>